<protein>
    <submittedName>
        <fullName evidence="3">TPR_REGION domain-containing protein</fullName>
    </submittedName>
</protein>
<evidence type="ECO:0000313" key="3">
    <source>
        <dbReference type="WBParaSite" id="HNAJ_0001129701-mRNA-1"/>
    </source>
</evidence>
<evidence type="ECO:0000313" key="1">
    <source>
        <dbReference type="EMBL" id="VDO10032.1"/>
    </source>
</evidence>
<dbReference type="OrthoDB" id="7103806at2759"/>
<dbReference type="Proteomes" id="UP000278807">
    <property type="component" value="Unassembled WGS sequence"/>
</dbReference>
<reference evidence="3" key="1">
    <citation type="submission" date="2017-02" db="UniProtKB">
        <authorList>
            <consortium name="WormBaseParasite"/>
        </authorList>
    </citation>
    <scope>IDENTIFICATION</scope>
</reference>
<dbReference type="PANTHER" id="PTHR46575">
    <property type="entry name" value="AMYLOID PROTEIN-BINDING PROTEIN 2"/>
    <property type="match status" value="1"/>
</dbReference>
<dbReference type="Gene3D" id="1.25.40.10">
    <property type="entry name" value="Tetratricopeptide repeat domain"/>
    <property type="match status" value="1"/>
</dbReference>
<dbReference type="AlphaFoldDB" id="A0A0R3TU77"/>
<accession>A0A0R3TU77</accession>
<dbReference type="GO" id="GO:1990756">
    <property type="term" value="F:ubiquitin-like ligase-substrate adaptor activity"/>
    <property type="evidence" value="ECO:0007669"/>
    <property type="project" value="TreeGrafter"/>
</dbReference>
<dbReference type="Pfam" id="PF13374">
    <property type="entry name" value="TPR_10"/>
    <property type="match status" value="2"/>
</dbReference>
<dbReference type="InterPro" id="IPR042476">
    <property type="entry name" value="APPBP2"/>
</dbReference>
<dbReference type="GO" id="GO:0043161">
    <property type="term" value="P:proteasome-mediated ubiquitin-dependent protein catabolic process"/>
    <property type="evidence" value="ECO:0007669"/>
    <property type="project" value="TreeGrafter"/>
</dbReference>
<proteinExistence type="predicted"/>
<reference evidence="1 2" key="2">
    <citation type="submission" date="2018-11" db="EMBL/GenBank/DDBJ databases">
        <authorList>
            <consortium name="Pathogen Informatics"/>
        </authorList>
    </citation>
    <scope>NUCLEOTIDE SEQUENCE [LARGE SCALE GENOMIC DNA]</scope>
</reference>
<evidence type="ECO:0000313" key="2">
    <source>
        <dbReference type="Proteomes" id="UP000278807"/>
    </source>
</evidence>
<organism evidence="3">
    <name type="scientific">Rodentolepis nana</name>
    <name type="common">Dwarf tapeworm</name>
    <name type="synonym">Hymenolepis nana</name>
    <dbReference type="NCBI Taxonomy" id="102285"/>
    <lineage>
        <taxon>Eukaryota</taxon>
        <taxon>Metazoa</taxon>
        <taxon>Spiralia</taxon>
        <taxon>Lophotrochozoa</taxon>
        <taxon>Platyhelminthes</taxon>
        <taxon>Cestoda</taxon>
        <taxon>Eucestoda</taxon>
        <taxon>Cyclophyllidea</taxon>
        <taxon>Hymenolepididae</taxon>
        <taxon>Rodentolepis</taxon>
    </lineage>
</organism>
<dbReference type="WBParaSite" id="HNAJ_0001129701-mRNA-1">
    <property type="protein sequence ID" value="HNAJ_0001129701-mRNA-1"/>
    <property type="gene ID" value="HNAJ_0001129701"/>
</dbReference>
<dbReference type="SUPFAM" id="SSF48452">
    <property type="entry name" value="TPR-like"/>
    <property type="match status" value="1"/>
</dbReference>
<dbReference type="InterPro" id="IPR011990">
    <property type="entry name" value="TPR-like_helical_dom_sf"/>
</dbReference>
<keyword evidence="2" id="KW-1185">Reference proteome</keyword>
<sequence length="433" mass="49018">MHVPRLCRFIGKVVKWRIYKDPAHELVAINGPISHPGPNQVKEETAELEFLIIFARILLLCLIGRGLKVEMGSDLFGLAILHVWTLILQAIASFEPDPQTRDSIFLISKDLHLLSLDICEMTFGVWNIKTAMHIGNLGRILQALKRNTLAEKMHLKAISIKERFLGPNDYEVGISIALLANLYNYHMREYNKAEALYLRSVQISLDAFGPSHSELKYDLRGLQRVYRKMKNMEKMRKITRTYGKWKEFRRRHQGTISSSTVVEDAMEGYLESSSFITHLDTIWREFRSIFGTLLSGNGVEYTSQEMEGEELDTESGGSSPFPPVRYIEGMWVECILPICEGVMPVSRVRNIVGLKEPGLASMCLLLTILSIGLASTVMNGSRESLDIYTISLGAKCKAVAVETANGDEVQRFILSVFAHWQIKFPGRRLCFDA</sequence>
<name>A0A0R3TU77_RODNA</name>
<dbReference type="PANTHER" id="PTHR46575:SF1">
    <property type="entry name" value="AMYLOID PROTEIN-BINDING PROTEIN 2"/>
    <property type="match status" value="1"/>
</dbReference>
<dbReference type="STRING" id="102285.A0A0R3TU77"/>
<gene>
    <name evidence="1" type="ORF">HNAJ_LOCUS11287</name>
</gene>
<dbReference type="EMBL" id="UZAE01013479">
    <property type="protein sequence ID" value="VDO10032.1"/>
    <property type="molecule type" value="Genomic_DNA"/>
</dbReference>
<dbReference type="GO" id="GO:0031462">
    <property type="term" value="C:Cul2-RING ubiquitin ligase complex"/>
    <property type="evidence" value="ECO:0007669"/>
    <property type="project" value="TreeGrafter"/>
</dbReference>
<dbReference type="GO" id="GO:0006886">
    <property type="term" value="P:intracellular protein transport"/>
    <property type="evidence" value="ECO:0007669"/>
    <property type="project" value="InterPro"/>
</dbReference>